<dbReference type="InterPro" id="IPR006116">
    <property type="entry name" value="NT_2-5OAS_ClassI-CCAase"/>
</dbReference>
<gene>
    <name evidence="2" type="ORF">ENR64_25940</name>
</gene>
<protein>
    <submittedName>
        <fullName evidence="2">Nucleotidyltransferase</fullName>
    </submittedName>
</protein>
<accession>A0A7C3KH97</accession>
<reference evidence="2" key="1">
    <citation type="journal article" date="2020" name="mSystems">
        <title>Genome- and Community-Level Interaction Insights into Carbon Utilization and Element Cycling Functions of Hydrothermarchaeota in Hydrothermal Sediment.</title>
        <authorList>
            <person name="Zhou Z."/>
            <person name="Liu Y."/>
            <person name="Xu W."/>
            <person name="Pan J."/>
            <person name="Luo Z.H."/>
            <person name="Li M."/>
        </authorList>
    </citation>
    <scope>NUCLEOTIDE SEQUENCE [LARGE SCALE GENOMIC DNA]</scope>
    <source>
        <strain evidence="2">SpSt-418</strain>
    </source>
</reference>
<dbReference type="CDD" id="cd05400">
    <property type="entry name" value="NT_2-5OAS_ClassI-CCAase"/>
    <property type="match status" value="1"/>
</dbReference>
<dbReference type="Pfam" id="PF18144">
    <property type="entry name" value="SMODS"/>
    <property type="match status" value="1"/>
</dbReference>
<keyword evidence="2" id="KW-0808">Transferase</keyword>
<name>A0A7C3KH97_9CYAN</name>
<dbReference type="GO" id="GO:0016779">
    <property type="term" value="F:nucleotidyltransferase activity"/>
    <property type="evidence" value="ECO:0007669"/>
    <property type="project" value="InterPro"/>
</dbReference>
<dbReference type="InterPro" id="IPR043519">
    <property type="entry name" value="NT_sf"/>
</dbReference>
<sequence>MAPNFPLNTHFEELLKNIQPPVARIKTAQRLPRLVRDYIKASQTFLTITPHTRLAGSYAQNMVVGEVKDVDTLVRVSGNPETNEPEAKQLIRDLKGLLDGLPAYLGYEGYAETQIEVERARRSIHVYFKDEDFHLDFVPCIAPDGFKNLLYVPDRDFNEWIASHPIGYITLLNKLNKKYGKKVKPLGKLLKHFRNHQMKNRKPKSYWLGALLLYHVQTGNLNMDACLGVLFRDLLDEIHYQYDHLLWTSDTATPNIPDPVLNHNISWNWSRTHFKTFMSRIDEGRQWATEALDAGDRDEAITYWQKIFGEEYFPSEVETVVSNLANAACPGKSLVSSTGLILPSQPASGLYTTTQPTKFHGIEQV</sequence>
<comment type="caution">
    <text evidence="2">The sequence shown here is derived from an EMBL/GenBank/DDBJ whole genome shotgun (WGS) entry which is preliminary data.</text>
</comment>
<keyword evidence="1" id="KW-0051">Antiviral defense</keyword>
<dbReference type="GO" id="GO:0051607">
    <property type="term" value="P:defense response to virus"/>
    <property type="evidence" value="ECO:0007669"/>
    <property type="project" value="UniProtKB-KW"/>
</dbReference>
<proteinExistence type="predicted"/>
<dbReference type="SUPFAM" id="SSF81301">
    <property type="entry name" value="Nucleotidyltransferase"/>
    <property type="match status" value="1"/>
</dbReference>
<evidence type="ECO:0000313" key="2">
    <source>
        <dbReference type="EMBL" id="HFN01130.1"/>
    </source>
</evidence>
<evidence type="ECO:0000256" key="1">
    <source>
        <dbReference type="ARBA" id="ARBA00023118"/>
    </source>
</evidence>
<dbReference type="AlphaFoldDB" id="A0A7C3KH97"/>
<organism evidence="2">
    <name type="scientific">Oscillatoriales cyanobacterium SpSt-418</name>
    <dbReference type="NCBI Taxonomy" id="2282169"/>
    <lineage>
        <taxon>Bacteria</taxon>
        <taxon>Bacillati</taxon>
        <taxon>Cyanobacteriota</taxon>
        <taxon>Cyanophyceae</taxon>
        <taxon>Oscillatoriophycideae</taxon>
        <taxon>Oscillatoriales</taxon>
    </lineage>
</organism>
<dbReference type="EMBL" id="DSRU01000375">
    <property type="protein sequence ID" value="HFN01130.1"/>
    <property type="molecule type" value="Genomic_DNA"/>
</dbReference>